<dbReference type="EMBL" id="LODT01000029">
    <property type="protein sequence ID" value="KYQ92297.1"/>
    <property type="molecule type" value="Genomic_DNA"/>
</dbReference>
<feature type="compositionally biased region" description="Low complexity" evidence="1">
    <location>
        <begin position="768"/>
        <end position="790"/>
    </location>
</feature>
<feature type="compositionally biased region" description="Low complexity" evidence="1">
    <location>
        <begin position="617"/>
        <end position="642"/>
    </location>
</feature>
<gene>
    <name evidence="3" type="ORF">DLAC_06259</name>
</gene>
<dbReference type="InterPro" id="IPR044926">
    <property type="entry name" value="RGS_subdomain_2"/>
</dbReference>
<dbReference type="Gene3D" id="1.20.1270.60">
    <property type="entry name" value="Arfaptin homology (AH) domain/BAR domain"/>
    <property type="match status" value="1"/>
</dbReference>
<dbReference type="Gene3D" id="1.10.167.10">
    <property type="entry name" value="Regulator of G-protein Signalling 4, domain 2"/>
    <property type="match status" value="3"/>
</dbReference>
<dbReference type="OrthoDB" id="196547at2759"/>
<protein>
    <recommendedName>
        <fullName evidence="2">RGS domain-containing protein</fullName>
    </recommendedName>
</protein>
<dbReference type="PANTHER" id="PTHR10845:SF276">
    <property type="entry name" value="RGS DOMAIN-CONTAINING PROTEIN"/>
    <property type="match status" value="1"/>
</dbReference>
<dbReference type="InterPro" id="IPR036305">
    <property type="entry name" value="RGS_sf"/>
</dbReference>
<comment type="caution">
    <text evidence="3">The sequence shown here is derived from an EMBL/GenBank/DDBJ whole genome shotgun (WGS) entry which is preliminary data.</text>
</comment>
<dbReference type="AlphaFoldDB" id="A0A151ZEE0"/>
<reference evidence="3 4" key="1">
    <citation type="submission" date="2015-12" db="EMBL/GenBank/DDBJ databases">
        <title>Dictyostelia acquired genes for synthesis and detection of signals that induce cell-type specialization by lateral gene transfer from prokaryotes.</title>
        <authorList>
            <person name="Gloeckner G."/>
            <person name="Schaap P."/>
        </authorList>
    </citation>
    <scope>NUCLEOTIDE SEQUENCE [LARGE SCALE GENOMIC DNA]</scope>
    <source>
        <strain evidence="3 4">TK</strain>
    </source>
</reference>
<feature type="domain" description="RGS" evidence="2">
    <location>
        <begin position="843"/>
        <end position="961"/>
    </location>
</feature>
<dbReference type="OMA" id="ELLLCWM"/>
<dbReference type="PANTHER" id="PTHR10845">
    <property type="entry name" value="REGULATOR OF G PROTEIN SIGNALING"/>
    <property type="match status" value="1"/>
</dbReference>
<dbReference type="InterPro" id="IPR027267">
    <property type="entry name" value="AH/BAR_dom_sf"/>
</dbReference>
<feature type="region of interest" description="Disordered" evidence="1">
    <location>
        <begin position="617"/>
        <end position="820"/>
    </location>
</feature>
<dbReference type="CDD" id="cd07440">
    <property type="entry name" value="RGS"/>
    <property type="match status" value="2"/>
</dbReference>
<feature type="domain" description="RGS" evidence="2">
    <location>
        <begin position="246"/>
        <end position="371"/>
    </location>
</feature>
<dbReference type="InterPro" id="IPR016137">
    <property type="entry name" value="RGS"/>
</dbReference>
<dbReference type="FunCoup" id="A0A151ZEE0">
    <property type="interactions" value="738"/>
</dbReference>
<dbReference type="InParanoid" id="A0A151ZEE0"/>
<dbReference type="Pfam" id="PF00615">
    <property type="entry name" value="RGS"/>
    <property type="match status" value="3"/>
</dbReference>
<dbReference type="Proteomes" id="UP000076078">
    <property type="component" value="Unassembled WGS sequence"/>
</dbReference>
<feature type="compositionally biased region" description="Low complexity" evidence="1">
    <location>
        <begin position="669"/>
        <end position="690"/>
    </location>
</feature>
<evidence type="ECO:0000313" key="3">
    <source>
        <dbReference type="EMBL" id="KYQ92297.1"/>
    </source>
</evidence>
<evidence type="ECO:0000256" key="1">
    <source>
        <dbReference type="SAM" id="MobiDB-lite"/>
    </source>
</evidence>
<name>A0A151ZEE0_TIELA</name>
<keyword evidence="4" id="KW-1185">Reference proteome</keyword>
<dbReference type="STRING" id="361077.A0A151ZEE0"/>
<evidence type="ECO:0000259" key="2">
    <source>
        <dbReference type="PROSITE" id="PS50132"/>
    </source>
</evidence>
<dbReference type="SMART" id="SM00315">
    <property type="entry name" value="RGS"/>
    <property type="match status" value="3"/>
</dbReference>
<sequence length="988" mass="111269">MGFVILGDNIEIDPVSLKKYNQNIHSLHSLCISLNNVMEDSRHYVSQVEAFMASSFTLSNDLHKIGLQFNDIGSISSSISQLNREINQLLPQSLRDCKIILDFSTENQVFFDHTETFKTIKQEIDRYLLDSIQYRRDLKGYLSKYHKAPTESLSEKICLSMAKLNLSINLYEKYLNLLENELSEFCGTRHKYLLDLSKNIYNLHHLVHFGRNLTEDSLNNINSIKQLSTKTVTHSIPLKQKVPPSTLKEIVDNPIFLKSLRIFSEKQHCLENLLFWLDAIALKDLEASSFPKDRLRSLFVNMCNIYVEPDCPFEINIDSESKLAIDRRKSNLESNDAFYPAFSQAVDSIYSLLNFSMLPLFFKSPIYNAALMMSRSYSEESLDNKGISHVLCSLDSIIRNPVSLEYFLLFIRSQTPSASSSVSPSPSFGNNLSAQQGHLLPPLALPFTPRLQPLLPTFSPNLVTSQDIENMLYFYLDINKFKDINNDDELENFALELFETYLKPTSEKRIVPISSSTIAELINGKNITRDLFSGVSQDIILHIANVYFPSFLTSQICKDMLAREEKMKRYQEKEDKKKLESKIELQFELISKEKLRTVIPNKVKSLLTSFVNIISTNSNPTSNNNNNNNNPTSPTANTTPSNMFIQYQPPNRTPSPPGFSTNVVHLEENNSNSSFNNNPKNNFINANNRNKQPQISSSLSTGNISQIANSSSGGSSSTTSSPGSSSGSVPTTPSSTNNFSNSSSNTTTPILQSTPSQITLPPLPSHLSSSSLTASSANSGGASSSTALNSQSVNTPSASSQSTLQQLQQQQREKEQSQESFSVSLFKENNNCDSPEESRSNDVFLYILTDGTWLDGYKKFVLSEKSEELLLCWMELESFFRSPQVNKLHASTIYETFFKEGSPLEVSITDSTLRSQMKLALHLSEYEVSKVFKVAAEEIIEAMRTDSFSRFTKSQFYRDLSKEHGDPVDPKNRKGFLNRKKKLVVSTK</sequence>
<dbReference type="SUPFAM" id="SSF48097">
    <property type="entry name" value="Regulator of G-protein signaling, RGS"/>
    <property type="match status" value="3"/>
</dbReference>
<feature type="compositionally biased region" description="Low complexity" evidence="1">
    <location>
        <begin position="710"/>
        <end position="749"/>
    </location>
</feature>
<feature type="compositionally biased region" description="Polar residues" evidence="1">
    <location>
        <begin position="691"/>
        <end position="709"/>
    </location>
</feature>
<dbReference type="PROSITE" id="PS50132">
    <property type="entry name" value="RGS"/>
    <property type="match status" value="3"/>
</dbReference>
<feature type="compositionally biased region" description="Polar residues" evidence="1">
    <location>
        <begin position="750"/>
        <end position="759"/>
    </location>
</feature>
<accession>A0A151ZEE0</accession>
<feature type="compositionally biased region" description="Low complexity" evidence="1">
    <location>
        <begin position="797"/>
        <end position="810"/>
    </location>
</feature>
<dbReference type="SUPFAM" id="SSF103657">
    <property type="entry name" value="BAR/IMD domain-like"/>
    <property type="match status" value="1"/>
</dbReference>
<evidence type="ECO:0000313" key="4">
    <source>
        <dbReference type="Proteomes" id="UP000076078"/>
    </source>
</evidence>
<proteinExistence type="predicted"/>
<feature type="domain" description="RGS" evidence="2">
    <location>
        <begin position="469"/>
        <end position="561"/>
    </location>
</feature>
<organism evidence="3 4">
    <name type="scientific">Tieghemostelium lacteum</name>
    <name type="common">Slime mold</name>
    <name type="synonym">Dictyostelium lacteum</name>
    <dbReference type="NCBI Taxonomy" id="361077"/>
    <lineage>
        <taxon>Eukaryota</taxon>
        <taxon>Amoebozoa</taxon>
        <taxon>Evosea</taxon>
        <taxon>Eumycetozoa</taxon>
        <taxon>Dictyostelia</taxon>
        <taxon>Dictyosteliales</taxon>
        <taxon>Raperosteliaceae</taxon>
        <taxon>Tieghemostelium</taxon>
    </lineage>
</organism>